<dbReference type="AlphaFoldDB" id="A0A5S4GH52"/>
<evidence type="ECO:0000259" key="2">
    <source>
        <dbReference type="Pfam" id="PF18885"/>
    </source>
</evidence>
<protein>
    <recommendedName>
        <fullName evidence="2">DUF5648 domain-containing protein</fullName>
    </recommendedName>
</protein>
<evidence type="ECO:0000313" key="4">
    <source>
        <dbReference type="Proteomes" id="UP000306628"/>
    </source>
</evidence>
<evidence type="ECO:0000313" key="3">
    <source>
        <dbReference type="EMBL" id="TMR31861.1"/>
    </source>
</evidence>
<keyword evidence="4" id="KW-1185">Reference proteome</keyword>
<proteinExistence type="predicted"/>
<feature type="chain" id="PRO_5024453311" description="DUF5648 domain-containing protein" evidence="1">
    <location>
        <begin position="27"/>
        <end position="185"/>
    </location>
</feature>
<evidence type="ECO:0000256" key="1">
    <source>
        <dbReference type="SAM" id="SignalP"/>
    </source>
</evidence>
<comment type="caution">
    <text evidence="3">The sequence shown here is derived from an EMBL/GenBank/DDBJ whole genome shotgun (WGS) entry which is preliminary data.</text>
</comment>
<organism evidence="3 4">
    <name type="scientific">Nonomuraea zeae</name>
    <dbReference type="NCBI Taxonomy" id="1642303"/>
    <lineage>
        <taxon>Bacteria</taxon>
        <taxon>Bacillati</taxon>
        <taxon>Actinomycetota</taxon>
        <taxon>Actinomycetes</taxon>
        <taxon>Streptosporangiales</taxon>
        <taxon>Streptosporangiaceae</taxon>
        <taxon>Nonomuraea</taxon>
    </lineage>
</organism>
<feature type="signal peptide" evidence="1">
    <location>
        <begin position="1"/>
        <end position="26"/>
    </location>
</feature>
<keyword evidence="1" id="KW-0732">Signal</keyword>
<gene>
    <name evidence="3" type="ORF">ETD85_24515</name>
</gene>
<dbReference type="Proteomes" id="UP000306628">
    <property type="component" value="Unassembled WGS sequence"/>
</dbReference>
<dbReference type="OrthoDB" id="3529822at2"/>
<name>A0A5S4GH52_9ACTN</name>
<sequence length="185" mass="20135">MFRPLGLGLAVTLGASLGVAVTQASADTAAKSGAATAVAAQRVKVYELLTKDGGYYYTASESEKYNAITKHGWTVTQTPLYYLSPTPFDGGKPLYRLRWLKKASYIVTASVIEREKLMSSGNFRYEGVLGYAPGSTEAGGDVKVFRLSNNGRWRLAVEAHKNSILVNEPGWELNGPLFFQFRQAG</sequence>
<feature type="domain" description="DUF5648" evidence="2">
    <location>
        <begin position="52"/>
        <end position="177"/>
    </location>
</feature>
<dbReference type="Pfam" id="PF18885">
    <property type="entry name" value="DUF5648"/>
    <property type="match status" value="1"/>
</dbReference>
<dbReference type="RefSeq" id="WP_138692126.1">
    <property type="nucleotide sequence ID" value="NZ_JBHSAZ010000106.1"/>
</dbReference>
<reference evidence="3 4" key="1">
    <citation type="submission" date="2019-05" db="EMBL/GenBank/DDBJ databases">
        <title>Draft genome sequence of Nonomuraea zeae DSM 100528.</title>
        <authorList>
            <person name="Saricaoglu S."/>
            <person name="Isik K."/>
        </authorList>
    </citation>
    <scope>NUCLEOTIDE SEQUENCE [LARGE SCALE GENOMIC DNA]</scope>
    <source>
        <strain evidence="3 4">DSM 100528</strain>
    </source>
</reference>
<accession>A0A5S4GH52</accession>
<dbReference type="InterPro" id="IPR043708">
    <property type="entry name" value="DUF5648"/>
</dbReference>
<dbReference type="EMBL" id="VCKX01000077">
    <property type="protein sequence ID" value="TMR31861.1"/>
    <property type="molecule type" value="Genomic_DNA"/>
</dbReference>